<keyword evidence="4" id="KW-0227">DNA damage</keyword>
<evidence type="ECO:0000256" key="3">
    <source>
        <dbReference type="ARBA" id="ARBA00022741"/>
    </source>
</evidence>
<dbReference type="AlphaFoldDB" id="A0A1Y2AE93"/>
<dbReference type="GO" id="GO:0000077">
    <property type="term" value="P:DNA damage checkpoint signaling"/>
    <property type="evidence" value="ECO:0007669"/>
    <property type="project" value="TreeGrafter"/>
</dbReference>
<dbReference type="GO" id="GO:0005634">
    <property type="term" value="C:nucleus"/>
    <property type="evidence" value="ECO:0007669"/>
    <property type="project" value="UniProtKB-SubCell"/>
</dbReference>
<evidence type="ECO:0000256" key="5">
    <source>
        <dbReference type="ARBA" id="ARBA00022840"/>
    </source>
</evidence>
<protein>
    <submittedName>
        <fullName evidence="9">Rad17 cell cycle checkpoint protein-domain-containing protein</fullName>
    </submittedName>
</protein>
<dbReference type="FunCoup" id="A0A1Y2AE93">
    <property type="interactions" value="437"/>
</dbReference>
<dbReference type="GO" id="GO:0033314">
    <property type="term" value="P:mitotic DNA replication checkpoint signaling"/>
    <property type="evidence" value="ECO:0007669"/>
    <property type="project" value="TreeGrafter"/>
</dbReference>
<name>A0A1Y2AE93_9TREE</name>
<dbReference type="PANTHER" id="PTHR12172:SF0">
    <property type="entry name" value="CELL CYCLE CHECKPOINT PROTEIN RAD17"/>
    <property type="match status" value="1"/>
</dbReference>
<feature type="compositionally biased region" description="Acidic residues" evidence="8">
    <location>
        <begin position="757"/>
        <end position="783"/>
    </location>
</feature>
<dbReference type="InterPro" id="IPR004582">
    <property type="entry name" value="Checkpoint_prot_Rad17_Rad24"/>
</dbReference>
<dbReference type="GO" id="GO:0006281">
    <property type="term" value="P:DNA repair"/>
    <property type="evidence" value="ECO:0007669"/>
    <property type="project" value="InterPro"/>
</dbReference>
<dbReference type="GO" id="GO:0003689">
    <property type="term" value="F:DNA clamp loader activity"/>
    <property type="evidence" value="ECO:0007669"/>
    <property type="project" value="TreeGrafter"/>
</dbReference>
<dbReference type="STRING" id="71784.A0A1Y2AE93"/>
<keyword evidence="3" id="KW-0547">Nucleotide-binding</keyword>
<keyword evidence="6" id="KW-0539">Nucleus</keyword>
<dbReference type="OrthoDB" id="10265971at2759"/>
<feature type="compositionally biased region" description="Pro residues" evidence="8">
    <location>
        <begin position="81"/>
        <end position="93"/>
    </location>
</feature>
<organism evidence="9 10">
    <name type="scientific">Naematelia encephala</name>
    <dbReference type="NCBI Taxonomy" id="71784"/>
    <lineage>
        <taxon>Eukaryota</taxon>
        <taxon>Fungi</taxon>
        <taxon>Dikarya</taxon>
        <taxon>Basidiomycota</taxon>
        <taxon>Agaricomycotina</taxon>
        <taxon>Tremellomycetes</taxon>
        <taxon>Tremellales</taxon>
        <taxon>Naemateliaceae</taxon>
        <taxon>Naematelia</taxon>
    </lineage>
</organism>
<feature type="region of interest" description="Disordered" evidence="8">
    <location>
        <begin position="733"/>
        <end position="783"/>
    </location>
</feature>
<proteinExistence type="inferred from homology"/>
<evidence type="ECO:0000313" key="10">
    <source>
        <dbReference type="Proteomes" id="UP000193986"/>
    </source>
</evidence>
<feature type="region of interest" description="Disordered" evidence="8">
    <location>
        <begin position="1"/>
        <end position="35"/>
    </location>
</feature>
<evidence type="ECO:0000313" key="9">
    <source>
        <dbReference type="EMBL" id="ORY20600.1"/>
    </source>
</evidence>
<feature type="region of interest" description="Disordered" evidence="8">
    <location>
        <begin position="115"/>
        <end position="139"/>
    </location>
</feature>
<keyword evidence="5" id="KW-0067">ATP-binding</keyword>
<dbReference type="PANTHER" id="PTHR12172">
    <property type="entry name" value="CELL CYCLE CHECKPOINT PROTEIN RAD17"/>
    <property type="match status" value="1"/>
</dbReference>
<evidence type="ECO:0000256" key="8">
    <source>
        <dbReference type="SAM" id="MobiDB-lite"/>
    </source>
</evidence>
<comment type="subcellular location">
    <subcellularLocation>
        <location evidence="1">Nucleus</location>
    </subcellularLocation>
</comment>
<feature type="compositionally biased region" description="Low complexity" evidence="8">
    <location>
        <begin position="51"/>
        <end position="65"/>
    </location>
</feature>
<evidence type="ECO:0000256" key="2">
    <source>
        <dbReference type="ARBA" id="ARBA00006168"/>
    </source>
</evidence>
<evidence type="ECO:0000256" key="7">
    <source>
        <dbReference type="ARBA" id="ARBA00023306"/>
    </source>
</evidence>
<evidence type="ECO:0000256" key="4">
    <source>
        <dbReference type="ARBA" id="ARBA00022763"/>
    </source>
</evidence>
<comment type="caution">
    <text evidence="9">The sequence shown here is derived from an EMBL/GenBank/DDBJ whole genome shotgun (WGS) entry which is preliminary data.</text>
</comment>
<dbReference type="EMBL" id="MCFC01000130">
    <property type="protein sequence ID" value="ORY20600.1"/>
    <property type="molecule type" value="Genomic_DNA"/>
</dbReference>
<dbReference type="SUPFAM" id="SSF52540">
    <property type="entry name" value="P-loop containing nucleoside triphosphate hydrolases"/>
    <property type="match status" value="1"/>
</dbReference>
<feature type="region of interest" description="Disordered" evidence="8">
    <location>
        <begin position="48"/>
        <end position="96"/>
    </location>
</feature>
<accession>A0A1Y2AE93</accession>
<reference evidence="9 10" key="1">
    <citation type="submission" date="2016-07" db="EMBL/GenBank/DDBJ databases">
        <title>Pervasive Adenine N6-methylation of Active Genes in Fungi.</title>
        <authorList>
            <consortium name="DOE Joint Genome Institute"/>
            <person name="Mondo S.J."/>
            <person name="Dannebaum R.O."/>
            <person name="Kuo R.C."/>
            <person name="Labutti K."/>
            <person name="Haridas S."/>
            <person name="Kuo A."/>
            <person name="Salamov A."/>
            <person name="Ahrendt S.R."/>
            <person name="Lipzen A."/>
            <person name="Sullivan W."/>
            <person name="Andreopoulos W.B."/>
            <person name="Clum A."/>
            <person name="Lindquist E."/>
            <person name="Daum C."/>
            <person name="Ramamoorthy G.K."/>
            <person name="Gryganskyi A."/>
            <person name="Culley D."/>
            <person name="Magnuson J.K."/>
            <person name="James T.Y."/>
            <person name="O'Malley M.A."/>
            <person name="Stajich J.E."/>
            <person name="Spatafora J.W."/>
            <person name="Visel A."/>
            <person name="Grigoriev I.V."/>
        </authorList>
    </citation>
    <scope>NUCLEOTIDE SEQUENCE [LARGE SCALE GENOMIC DNA]</scope>
    <source>
        <strain evidence="9 10">68-887.2</strain>
    </source>
</reference>
<dbReference type="InterPro" id="IPR027417">
    <property type="entry name" value="P-loop_NTPase"/>
</dbReference>
<dbReference type="GO" id="GO:0005524">
    <property type="term" value="F:ATP binding"/>
    <property type="evidence" value="ECO:0007669"/>
    <property type="project" value="UniProtKB-KW"/>
</dbReference>
<comment type="similarity">
    <text evidence="2">Belongs to the rad17/RAD24 family.</text>
</comment>
<feature type="region of interest" description="Disordered" evidence="8">
    <location>
        <begin position="433"/>
        <end position="463"/>
    </location>
</feature>
<sequence length="783" mass="85436">MPVARDQKVGKAKSAPSRPAPSVGNGGPSRKLGSLSSFQATLNFSILPQKSSSASTSTPARPSSSNGGFTKRNLVDDAKLMPPPPPGIRPKPLPSVFKNSGKIAIKAEEEVVEVLDSDEEDSLPKNQQSSRRVSKDEAHGDQMWTELYAPTTEAELAPGKKRIERVRNWLHEALYGHPQGNVPLSGGQSQASKEKIRKYKRILLLTGPAGTGKTTTVRLLAHEMSLELAEWEEGQEERSIGSGIERESSMSKMSSFLSRHSYAPLNMSSQSSVSSSSQRTAPERPRVLLLTALPNTSHLPTREAFHAALLQFCKTFTSTSCPLIIVHSDAGSGGRAEESWMDRDRGGREGAVELLGKDVRDGPWCTEIDFIPLAPTFVIKALNRVLSIAVPNLSHRPPSSAIQLIALSCNGDLRSAINSLQLLCSDRSAVVGKKRKNRNDDDETSPSVRKSSGKGSRGGKGSKLNVSEDLRAVLDAVTRREQSLNLFHALGKVFYNKRLGDPGIDDDDQEAVKAVESLPSDELLPRHVRHYGRTKSMVQMEAFLPTIPVDASSFALWVHQSFPSFCTDIEQTSNYLDELCFADVLRTDDDIWQSSPQAIAYSLHLTVRGALMALPSPVPRNHQKILKPQFFAAFRAEKENQALLETAAGYLAKKAVASSVALSERGLRDDIDSEVPWGGVSSRYVLAAELLPMMVKLQGMTSRPLLPVAVRPLSLPPFFVDATCSEELVANDVPEEDDYESLAAGEDGLGTMPDGQGWDEEDAVAAEQEDMAWLNDDDIQDWD</sequence>
<dbReference type="GO" id="GO:0003682">
    <property type="term" value="F:chromatin binding"/>
    <property type="evidence" value="ECO:0007669"/>
    <property type="project" value="TreeGrafter"/>
</dbReference>
<dbReference type="Gene3D" id="3.40.50.300">
    <property type="entry name" value="P-loop containing nucleotide triphosphate hydrolases"/>
    <property type="match status" value="1"/>
</dbReference>
<gene>
    <name evidence="9" type="ORF">BCR39DRAFT_555112</name>
</gene>
<dbReference type="Proteomes" id="UP000193986">
    <property type="component" value="Unassembled WGS sequence"/>
</dbReference>
<dbReference type="Pfam" id="PF03215">
    <property type="entry name" value="Rad17"/>
    <property type="match status" value="1"/>
</dbReference>
<dbReference type="InParanoid" id="A0A1Y2AE93"/>
<keyword evidence="7" id="KW-0131">Cell cycle</keyword>
<keyword evidence="10" id="KW-1185">Reference proteome</keyword>
<evidence type="ECO:0000256" key="6">
    <source>
        <dbReference type="ARBA" id="ARBA00023242"/>
    </source>
</evidence>
<evidence type="ECO:0000256" key="1">
    <source>
        <dbReference type="ARBA" id="ARBA00004123"/>
    </source>
</evidence>